<evidence type="ECO:0000256" key="2">
    <source>
        <dbReference type="ARBA" id="ARBA00023242"/>
    </source>
</evidence>
<evidence type="ECO:0000259" key="4">
    <source>
        <dbReference type="PROSITE" id="PS50174"/>
    </source>
</evidence>
<dbReference type="PANTHER" id="PTHR15818">
    <property type="entry name" value="G PATCH AND KOW-CONTAINING"/>
    <property type="match status" value="1"/>
</dbReference>
<name>A0ABD2X072_9HYME</name>
<keyword evidence="6" id="KW-1185">Reference proteome</keyword>
<dbReference type="PANTHER" id="PTHR15818:SF2">
    <property type="entry name" value="G-PATCH DOMAIN AND KOW MOTIFS-CONTAINING PROTEIN"/>
    <property type="match status" value="1"/>
</dbReference>
<dbReference type="InterPro" id="IPR045166">
    <property type="entry name" value="Spp2-like"/>
</dbReference>
<gene>
    <name evidence="5" type="ORF">TKK_007834</name>
</gene>
<dbReference type="InterPro" id="IPR041993">
    <property type="entry name" value="GPKOW_KOW1"/>
</dbReference>
<feature type="compositionally biased region" description="Basic residues" evidence="3">
    <location>
        <begin position="331"/>
        <end position="345"/>
    </location>
</feature>
<evidence type="ECO:0000256" key="1">
    <source>
        <dbReference type="ARBA" id="ARBA00004123"/>
    </source>
</evidence>
<dbReference type="AlphaFoldDB" id="A0ABD2X072"/>
<feature type="compositionally biased region" description="Basic and acidic residues" evidence="3">
    <location>
        <begin position="369"/>
        <end position="380"/>
    </location>
</feature>
<proteinExistence type="predicted"/>
<accession>A0ABD2X072</accession>
<dbReference type="InterPro" id="IPR026822">
    <property type="entry name" value="Spp2/MOS2_G-patch"/>
</dbReference>
<dbReference type="CDD" id="cd13152">
    <property type="entry name" value="KOW_GPKOW_A"/>
    <property type="match status" value="1"/>
</dbReference>
<dbReference type="Pfam" id="PF12656">
    <property type="entry name" value="G-patch_2"/>
    <property type="match status" value="1"/>
</dbReference>
<dbReference type="SMART" id="SM00443">
    <property type="entry name" value="G_patch"/>
    <property type="match status" value="1"/>
</dbReference>
<dbReference type="GO" id="GO:0005634">
    <property type="term" value="C:nucleus"/>
    <property type="evidence" value="ECO:0007669"/>
    <property type="project" value="UniProtKB-SubCell"/>
</dbReference>
<evidence type="ECO:0000313" key="5">
    <source>
        <dbReference type="EMBL" id="KAL3398708.1"/>
    </source>
</evidence>
<feature type="region of interest" description="Disordered" evidence="3">
    <location>
        <begin position="319"/>
        <end position="466"/>
    </location>
</feature>
<dbReference type="Proteomes" id="UP001627154">
    <property type="component" value="Unassembled WGS sequence"/>
</dbReference>
<feature type="compositionally biased region" description="Basic and acidic residues" evidence="3">
    <location>
        <begin position="410"/>
        <end position="445"/>
    </location>
</feature>
<dbReference type="PROSITE" id="PS50174">
    <property type="entry name" value="G_PATCH"/>
    <property type="match status" value="1"/>
</dbReference>
<reference evidence="5 6" key="1">
    <citation type="journal article" date="2024" name="bioRxiv">
        <title>A reference genome for Trichogramma kaykai: A tiny desert-dwelling parasitoid wasp with competing sex-ratio distorters.</title>
        <authorList>
            <person name="Culotta J."/>
            <person name="Lindsey A.R."/>
        </authorList>
    </citation>
    <scope>NUCLEOTIDE SEQUENCE [LARGE SCALE GENOMIC DNA]</scope>
    <source>
        <strain evidence="5 6">KSX58</strain>
    </source>
</reference>
<dbReference type="InterPro" id="IPR000467">
    <property type="entry name" value="G_patch_dom"/>
</dbReference>
<dbReference type="EMBL" id="JBJJXI010000059">
    <property type="protein sequence ID" value="KAL3398708.1"/>
    <property type="molecule type" value="Genomic_DNA"/>
</dbReference>
<feature type="compositionally biased region" description="Basic residues" evidence="3">
    <location>
        <begin position="357"/>
        <end position="368"/>
    </location>
</feature>
<comment type="subcellular location">
    <subcellularLocation>
        <location evidence="1">Nucleus</location>
    </subcellularLocation>
</comment>
<feature type="compositionally biased region" description="Basic and acidic residues" evidence="3">
    <location>
        <begin position="319"/>
        <end position="330"/>
    </location>
</feature>
<organism evidence="5 6">
    <name type="scientific">Trichogramma kaykai</name>
    <dbReference type="NCBI Taxonomy" id="54128"/>
    <lineage>
        <taxon>Eukaryota</taxon>
        <taxon>Metazoa</taxon>
        <taxon>Ecdysozoa</taxon>
        <taxon>Arthropoda</taxon>
        <taxon>Hexapoda</taxon>
        <taxon>Insecta</taxon>
        <taxon>Pterygota</taxon>
        <taxon>Neoptera</taxon>
        <taxon>Endopterygota</taxon>
        <taxon>Hymenoptera</taxon>
        <taxon>Apocrita</taxon>
        <taxon>Proctotrupomorpha</taxon>
        <taxon>Chalcidoidea</taxon>
        <taxon>Trichogrammatidae</taxon>
        <taxon>Trichogramma</taxon>
    </lineage>
</organism>
<feature type="compositionally biased region" description="Basic and acidic residues" evidence="3">
    <location>
        <begin position="346"/>
        <end position="356"/>
    </location>
</feature>
<feature type="compositionally biased region" description="Basic residues" evidence="3">
    <location>
        <begin position="399"/>
        <end position="409"/>
    </location>
</feature>
<evidence type="ECO:0000313" key="6">
    <source>
        <dbReference type="Proteomes" id="UP001627154"/>
    </source>
</evidence>
<keyword evidence="2" id="KW-0539">Nucleus</keyword>
<feature type="domain" description="G-patch" evidence="4">
    <location>
        <begin position="176"/>
        <end position="207"/>
    </location>
</feature>
<protein>
    <recommendedName>
        <fullName evidence="4">G-patch domain-containing protein</fullName>
    </recommendedName>
</protein>
<feature type="compositionally biased region" description="Basic residues" evidence="3">
    <location>
        <begin position="446"/>
        <end position="466"/>
    </location>
</feature>
<comment type="caution">
    <text evidence="5">The sequence shown here is derived from an EMBL/GenBank/DDBJ whole genome shotgun (WGS) entry which is preliminary data.</text>
</comment>
<evidence type="ECO:0000256" key="3">
    <source>
        <dbReference type="SAM" id="MobiDB-lite"/>
    </source>
</evidence>
<sequence>MADEEKKISFGFSKSIKKPTLKNVPAPEKKKVEYIQCVDDKNFKIIGKEEEVENELVIPMTGSKTWHDRIVNKVDADIYESKTKNSELVIKEEKHDDISNGTTSKSELSVPVTNIKKEPDDEKPLTLEEQAAREIISDLRSEKPKPENNLTVPIGNEDNLVGQEQSTLEDYENIPIEQFGIAMLRGMGWKPDKGIGKNEKVVAPAIPELRPKGMGLGADKLIVQKARSKKANQEEGELKLKKFGYVRILAGKNAGLYGQIEGFDEHDARLMIKLALGGDSINIGEQMVEPVTADEYLRLSKVLNINKYQEYKNNERAKPGISKDIDEKNGRRSRSKERYTKKKKRDSSDSSSESKKAMKKRSSSKNRHRDSSDDNRDEKSRKTHRRNSSDTSEEDYKPKKSKKSKKHKNRDISSERLSHKNRKKEKEREKTRHRRSDYSDPSERARNKHRRRSRSSSHSPKSRRRE</sequence>
<feature type="region of interest" description="Disordered" evidence="3">
    <location>
        <begin position="96"/>
        <end position="123"/>
    </location>
</feature>